<dbReference type="RefSeq" id="WP_188118714.1">
    <property type="nucleotide sequence ID" value="NZ_FMZP01000050.1"/>
</dbReference>
<organism evidence="2 3">
    <name type="scientific">Natrinema hispanicum</name>
    <dbReference type="NCBI Taxonomy" id="392421"/>
    <lineage>
        <taxon>Archaea</taxon>
        <taxon>Methanobacteriati</taxon>
        <taxon>Methanobacteriota</taxon>
        <taxon>Stenosarchaea group</taxon>
        <taxon>Halobacteria</taxon>
        <taxon>Halobacteriales</taxon>
        <taxon>Natrialbaceae</taxon>
        <taxon>Natrinema</taxon>
    </lineage>
</organism>
<name>A0A1G6XN00_9EURY</name>
<feature type="compositionally biased region" description="Basic and acidic residues" evidence="1">
    <location>
        <begin position="382"/>
        <end position="393"/>
    </location>
</feature>
<dbReference type="Proteomes" id="UP000324021">
    <property type="component" value="Unassembled WGS sequence"/>
</dbReference>
<feature type="compositionally biased region" description="Basic and acidic residues" evidence="1">
    <location>
        <begin position="574"/>
        <end position="592"/>
    </location>
</feature>
<feature type="compositionally biased region" description="Basic and acidic residues" evidence="1">
    <location>
        <begin position="331"/>
        <end position="365"/>
    </location>
</feature>
<gene>
    <name evidence="2" type="ORF">SAMN05192552_10501</name>
</gene>
<sequence length="712" mass="74843">GGGTFGDIVESGETDDVSIGGAEYDTPDDRPGTPISGSQSAQATQSDVDREIQRILESDTKGISAGPAAGKETAIGIGQDGLPETGAQQFIADVQERGREYNRQEGEQFGDFEWQIAGYNLEKGARDFQEGAREAGGNVGSRVATLVPDAIGAAGAEQAADEIRSTTTYRTTESFYRGAGEGVGTLVGGLPVIGMEATETAEFTASNPREAAEQTPDALAGSAVETSRQFREDPARALGSTVAQTALSAGIGRGASAVTRSGRLSSTAAKARRKVSDIGDDMPSDRGQLGGGRGDMISRRGRGDQSDTDTDPAPSDADSVLPDNIDEMLEDMERGTGVREANQRAERSFIDDQLEAGRRQERGDEPATVDTRPGGDYTAPDRGGDYVADRSPDTSRSGPTDAQSSTPRSVGLDSDLSPRESQLAARLGRETPDADLRGVDETRRLTPGVDLREVGSSTATSSRSATAAGGAVGVFDPVGEMEDLRTQAEQSGVRADDSPPTGTGGVFDLPTLEDTEGLLTGIQDNRDDILGPEIEPGESTATGTGTRTGQTPDVGTQPDVGTAIGTLPGVATDTDARAGTDTDTRTRTDTDTRLIVGPDQEQRPPRDRGRPRDPDRPWTPGDSDRPIPPNNRDPPYRTPSDRTPPRDRDRPPRIRTPDLYPDADDDDDDEFLFGTAAVGYTFDFGDPLTGETLETDTEDSGSASIPGLGGMV</sequence>
<feature type="region of interest" description="Disordered" evidence="1">
    <location>
        <begin position="1"/>
        <end position="86"/>
    </location>
</feature>
<dbReference type="AlphaFoldDB" id="A0A1G6XN00"/>
<feature type="region of interest" description="Disordered" evidence="1">
    <location>
        <begin position="205"/>
        <end position="236"/>
    </location>
</feature>
<feature type="non-terminal residue" evidence="2">
    <location>
        <position position="1"/>
    </location>
</feature>
<feature type="region of interest" description="Disordered" evidence="1">
    <location>
        <begin position="523"/>
        <end position="712"/>
    </location>
</feature>
<evidence type="ECO:0000256" key="1">
    <source>
        <dbReference type="SAM" id="MobiDB-lite"/>
    </source>
</evidence>
<proteinExistence type="predicted"/>
<protein>
    <submittedName>
        <fullName evidence="2">Uncharacterized protein</fullName>
    </submittedName>
</protein>
<dbReference type="EMBL" id="FMZP01000050">
    <property type="protein sequence ID" value="SDD79558.1"/>
    <property type="molecule type" value="Genomic_DNA"/>
</dbReference>
<feature type="compositionally biased region" description="Basic and acidic residues" evidence="1">
    <location>
        <begin position="427"/>
        <end position="444"/>
    </location>
</feature>
<reference evidence="2 3" key="1">
    <citation type="submission" date="2016-10" db="EMBL/GenBank/DDBJ databases">
        <authorList>
            <person name="Varghese N."/>
            <person name="Submissions S."/>
        </authorList>
    </citation>
    <scope>NUCLEOTIDE SEQUENCE [LARGE SCALE GENOMIC DNA]</scope>
    <source>
        <strain evidence="2 3">CDM_1</strain>
    </source>
</reference>
<feature type="compositionally biased region" description="Basic and acidic residues" evidence="1">
    <location>
        <begin position="296"/>
        <end position="305"/>
    </location>
</feature>
<feature type="compositionally biased region" description="Acidic residues" evidence="1">
    <location>
        <begin position="661"/>
        <end position="671"/>
    </location>
</feature>
<feature type="compositionally biased region" description="Polar residues" evidence="1">
    <location>
        <begin position="35"/>
        <end position="46"/>
    </location>
</feature>
<feature type="region of interest" description="Disordered" evidence="1">
    <location>
        <begin position="257"/>
        <end position="511"/>
    </location>
</feature>
<feature type="compositionally biased region" description="Low complexity" evidence="1">
    <location>
        <begin position="454"/>
        <end position="469"/>
    </location>
</feature>
<evidence type="ECO:0000313" key="2">
    <source>
        <dbReference type="EMBL" id="SDD79558.1"/>
    </source>
</evidence>
<feature type="compositionally biased region" description="Basic and acidic residues" evidence="1">
    <location>
        <begin position="639"/>
        <end position="656"/>
    </location>
</feature>
<feature type="compositionally biased region" description="Low complexity" evidence="1">
    <location>
        <begin position="537"/>
        <end position="551"/>
    </location>
</feature>
<feature type="compositionally biased region" description="Polar residues" evidence="1">
    <location>
        <begin position="258"/>
        <end position="268"/>
    </location>
</feature>
<feature type="compositionally biased region" description="Polar residues" evidence="1">
    <location>
        <begin position="394"/>
        <end position="408"/>
    </location>
</feature>
<feature type="compositionally biased region" description="Basic and acidic residues" evidence="1">
    <location>
        <begin position="600"/>
        <end position="616"/>
    </location>
</feature>
<evidence type="ECO:0000313" key="3">
    <source>
        <dbReference type="Proteomes" id="UP000324021"/>
    </source>
</evidence>
<feature type="compositionally biased region" description="Basic and acidic residues" evidence="1">
    <location>
        <begin position="47"/>
        <end position="60"/>
    </location>
</feature>
<accession>A0A1G6XN00</accession>